<comment type="caution">
    <text evidence="1">The sequence shown here is derived from an EMBL/GenBank/DDBJ whole genome shotgun (WGS) entry which is preliminary data.</text>
</comment>
<gene>
    <name evidence="1" type="ORF">E2C01_067580</name>
</gene>
<dbReference type="Proteomes" id="UP000324222">
    <property type="component" value="Unassembled WGS sequence"/>
</dbReference>
<proteinExistence type="predicted"/>
<name>A0A5B7HVF5_PORTR</name>
<sequence>MCTLAERDTRGDFRIKNEVRGMHLCRLAVEAYIALGTQGGTAMVEDEWVSQLVSESGQWTFKSGDE</sequence>
<evidence type="ECO:0000313" key="1">
    <source>
        <dbReference type="EMBL" id="MPC73257.1"/>
    </source>
</evidence>
<organism evidence="1 2">
    <name type="scientific">Portunus trituberculatus</name>
    <name type="common">Swimming crab</name>
    <name type="synonym">Neptunus trituberculatus</name>
    <dbReference type="NCBI Taxonomy" id="210409"/>
    <lineage>
        <taxon>Eukaryota</taxon>
        <taxon>Metazoa</taxon>
        <taxon>Ecdysozoa</taxon>
        <taxon>Arthropoda</taxon>
        <taxon>Crustacea</taxon>
        <taxon>Multicrustacea</taxon>
        <taxon>Malacostraca</taxon>
        <taxon>Eumalacostraca</taxon>
        <taxon>Eucarida</taxon>
        <taxon>Decapoda</taxon>
        <taxon>Pleocyemata</taxon>
        <taxon>Brachyura</taxon>
        <taxon>Eubrachyura</taxon>
        <taxon>Portunoidea</taxon>
        <taxon>Portunidae</taxon>
        <taxon>Portuninae</taxon>
        <taxon>Portunus</taxon>
    </lineage>
</organism>
<evidence type="ECO:0000313" key="2">
    <source>
        <dbReference type="Proteomes" id="UP000324222"/>
    </source>
</evidence>
<accession>A0A5B7HVF5</accession>
<keyword evidence="2" id="KW-1185">Reference proteome</keyword>
<dbReference type="AlphaFoldDB" id="A0A5B7HVF5"/>
<reference evidence="1 2" key="1">
    <citation type="submission" date="2019-05" db="EMBL/GenBank/DDBJ databases">
        <title>Another draft genome of Portunus trituberculatus and its Hox gene families provides insights of decapod evolution.</title>
        <authorList>
            <person name="Jeong J.-H."/>
            <person name="Song I."/>
            <person name="Kim S."/>
            <person name="Choi T."/>
            <person name="Kim D."/>
            <person name="Ryu S."/>
            <person name="Kim W."/>
        </authorList>
    </citation>
    <scope>NUCLEOTIDE SEQUENCE [LARGE SCALE GENOMIC DNA]</scope>
    <source>
        <tissue evidence="1">Muscle</tissue>
    </source>
</reference>
<protein>
    <submittedName>
        <fullName evidence="1">Uncharacterized protein</fullName>
    </submittedName>
</protein>
<dbReference type="EMBL" id="VSRR010036437">
    <property type="protein sequence ID" value="MPC73257.1"/>
    <property type="molecule type" value="Genomic_DNA"/>
</dbReference>